<dbReference type="Gene3D" id="3.40.50.150">
    <property type="entry name" value="Vaccinia Virus protein VP39"/>
    <property type="match status" value="1"/>
</dbReference>
<evidence type="ECO:0000256" key="1">
    <source>
        <dbReference type="ARBA" id="ARBA00022603"/>
    </source>
</evidence>
<gene>
    <name evidence="5" type="ORF">Focb16_v015382</name>
</gene>
<sequence length="421" mass="47503">MATNIVNQPLIEISIATSPNNLEAVPGLLVDLKAGVSALSAGSREARHDLLIKARTLVQSLETPRETMLKHCWAQTGAMSGLIFGVDTGLWKLMAENGEKPQKVSDLATSLAVEPLLLRRIMRHLGAMGYITETGFDEYMPTNYSKAMSIPIISDGYIAMISGTSAGPIKFHEFARKHRFRNPTDAKDTGLMYAYNTTKDFFEWQRSLGYDQYFNHHMGGYRQGRPPWMAPWFYPVQERLIAGADTHSDAPFLVDIAGNLGHDLMEFHRYHPDAPGRLILQDLAVVISKIEDLSPAIIPMAYDFYTEQPVKNARAYYMHTTLHDWPDELCVRILSRVTEAMKPGYSRLLINENVMPPFGAHWETTAMDMQMLSLLSTMERTRADWYHLLEDLAGLKIVQIWSGGNGVESLIECELPYHDHD</sequence>
<reference evidence="5 6" key="1">
    <citation type="journal article" date="2019" name="Microbiol. Resour. Announc.">
        <title>High-quality draft genome sequence of Fusarium oxysporum f. sp. cubense strain 160527, a causal agent of Panama disease.</title>
        <authorList>
            <person name="Asai S."/>
            <person name="Ayukawa Y."/>
            <person name="Gan P."/>
            <person name="Masuda S."/>
            <person name="Komatsu K."/>
            <person name="Shirasu K."/>
            <person name="Arie T."/>
        </authorList>
    </citation>
    <scope>NUCLEOTIDE SEQUENCE [LARGE SCALE GENOMIC DNA]</scope>
    <source>
        <strain evidence="5 6">160527</strain>
    </source>
</reference>
<dbReference type="PROSITE" id="PS51683">
    <property type="entry name" value="SAM_OMT_II"/>
    <property type="match status" value="1"/>
</dbReference>
<dbReference type="Proteomes" id="UP000320707">
    <property type="component" value="Unassembled WGS sequence"/>
</dbReference>
<dbReference type="InterPro" id="IPR016461">
    <property type="entry name" value="COMT-like"/>
</dbReference>
<dbReference type="Gene3D" id="1.10.10.10">
    <property type="entry name" value="Winged helix-like DNA-binding domain superfamily/Winged helix DNA-binding domain"/>
    <property type="match status" value="1"/>
</dbReference>
<keyword evidence="3" id="KW-0949">S-adenosyl-L-methionine</keyword>
<keyword evidence="1 5" id="KW-0489">Methyltransferase</keyword>
<organism evidence="5 6">
    <name type="scientific">Fusarium oxysporum f. sp. cubense</name>
    <dbReference type="NCBI Taxonomy" id="61366"/>
    <lineage>
        <taxon>Eukaryota</taxon>
        <taxon>Fungi</taxon>
        <taxon>Dikarya</taxon>
        <taxon>Ascomycota</taxon>
        <taxon>Pezizomycotina</taxon>
        <taxon>Sordariomycetes</taxon>
        <taxon>Hypocreomycetidae</taxon>
        <taxon>Hypocreales</taxon>
        <taxon>Nectriaceae</taxon>
        <taxon>Fusarium</taxon>
        <taxon>Fusarium oxysporum species complex</taxon>
    </lineage>
</organism>
<dbReference type="PANTHER" id="PTHR43712:SF17">
    <property type="entry name" value="O-METHYLTRANSFERASE"/>
    <property type="match status" value="1"/>
</dbReference>
<dbReference type="EMBL" id="SRMI01000009">
    <property type="protein sequence ID" value="TVY63372.1"/>
    <property type="molecule type" value="Genomic_DNA"/>
</dbReference>
<evidence type="ECO:0000259" key="4">
    <source>
        <dbReference type="Pfam" id="PF00891"/>
    </source>
</evidence>
<evidence type="ECO:0000256" key="3">
    <source>
        <dbReference type="ARBA" id="ARBA00022691"/>
    </source>
</evidence>
<name>A0A559KTT3_FUSOC</name>
<evidence type="ECO:0000256" key="2">
    <source>
        <dbReference type="ARBA" id="ARBA00022679"/>
    </source>
</evidence>
<feature type="domain" description="O-methyltransferase C-terminal" evidence="4">
    <location>
        <begin position="247"/>
        <end position="391"/>
    </location>
</feature>
<protein>
    <submittedName>
        <fullName evidence="5">O-methyltransferase</fullName>
    </submittedName>
</protein>
<dbReference type="InterPro" id="IPR036390">
    <property type="entry name" value="WH_DNA-bd_sf"/>
</dbReference>
<dbReference type="InterPro" id="IPR001077">
    <property type="entry name" value="COMT_C"/>
</dbReference>
<dbReference type="AlphaFoldDB" id="A0A559KTT3"/>
<dbReference type="SUPFAM" id="SSF46785">
    <property type="entry name" value="Winged helix' DNA-binding domain"/>
    <property type="match status" value="1"/>
</dbReference>
<dbReference type="GO" id="GO:0008171">
    <property type="term" value="F:O-methyltransferase activity"/>
    <property type="evidence" value="ECO:0007669"/>
    <property type="project" value="InterPro"/>
</dbReference>
<dbReference type="SUPFAM" id="SSF53335">
    <property type="entry name" value="S-adenosyl-L-methionine-dependent methyltransferases"/>
    <property type="match status" value="1"/>
</dbReference>
<evidence type="ECO:0000313" key="6">
    <source>
        <dbReference type="Proteomes" id="UP000320707"/>
    </source>
</evidence>
<comment type="caution">
    <text evidence="5">The sequence shown here is derived from an EMBL/GenBank/DDBJ whole genome shotgun (WGS) entry which is preliminary data.</text>
</comment>
<dbReference type="InterPro" id="IPR029063">
    <property type="entry name" value="SAM-dependent_MTases_sf"/>
</dbReference>
<dbReference type="Pfam" id="PF00891">
    <property type="entry name" value="Methyltransf_2"/>
    <property type="match status" value="1"/>
</dbReference>
<evidence type="ECO:0000313" key="5">
    <source>
        <dbReference type="EMBL" id="TVY63372.1"/>
    </source>
</evidence>
<keyword evidence="2 5" id="KW-0808">Transferase</keyword>
<dbReference type="GO" id="GO:0032259">
    <property type="term" value="P:methylation"/>
    <property type="evidence" value="ECO:0007669"/>
    <property type="project" value="UniProtKB-KW"/>
</dbReference>
<proteinExistence type="predicted"/>
<dbReference type="InterPro" id="IPR036388">
    <property type="entry name" value="WH-like_DNA-bd_sf"/>
</dbReference>
<dbReference type="PANTHER" id="PTHR43712">
    <property type="entry name" value="PUTATIVE (AFU_ORTHOLOGUE AFUA_4G14580)-RELATED"/>
    <property type="match status" value="1"/>
</dbReference>
<accession>A0A559KTT3</accession>